<protein>
    <submittedName>
        <fullName evidence="1">Uncharacterized protein</fullName>
    </submittedName>
</protein>
<sequence>MSYDFNRLLNATLSLNERPMVLMWAAVSGGAAEAVFLTCLEQFKQSPSKAKVKVIQEWLLDQDTSKGDGHWGPMNLESDGVTNTTKAAAATIATASAYYIGRKSWWGKRSATLNAALGNTPAPNMFDALIQPAAIALGTVQPWFSGWSLAQVDRKDSYVINRLKGMEYMNNAFMSAGFNTAAMGVRLPFKFR</sequence>
<dbReference type="OrthoDB" id="7302808at2"/>
<organism evidence="1 2">
    <name type="scientific">Azospirillum oryzae</name>
    <dbReference type="NCBI Taxonomy" id="286727"/>
    <lineage>
        <taxon>Bacteria</taxon>
        <taxon>Pseudomonadati</taxon>
        <taxon>Pseudomonadota</taxon>
        <taxon>Alphaproteobacteria</taxon>
        <taxon>Rhodospirillales</taxon>
        <taxon>Azospirillaceae</taxon>
        <taxon>Azospirillum</taxon>
    </lineage>
</organism>
<dbReference type="AlphaFoldDB" id="A0A1X7DYZ8"/>
<dbReference type="Proteomes" id="UP000192936">
    <property type="component" value="Unassembled WGS sequence"/>
</dbReference>
<accession>A0A1X7DYZ8</accession>
<reference evidence="1 2" key="1">
    <citation type="submission" date="2017-04" db="EMBL/GenBank/DDBJ databases">
        <authorList>
            <person name="Afonso C.L."/>
            <person name="Miller P.J."/>
            <person name="Scott M.A."/>
            <person name="Spackman E."/>
            <person name="Goraichik I."/>
            <person name="Dimitrov K.M."/>
            <person name="Suarez D.L."/>
            <person name="Swayne D.E."/>
        </authorList>
    </citation>
    <scope>NUCLEOTIDE SEQUENCE [LARGE SCALE GENOMIC DNA]</scope>
    <source>
        <strain evidence="1 2">A2P</strain>
    </source>
</reference>
<evidence type="ECO:0000313" key="1">
    <source>
        <dbReference type="EMBL" id="SMF24057.1"/>
    </source>
</evidence>
<dbReference type="EMBL" id="FXAK01000001">
    <property type="protein sequence ID" value="SMF24057.1"/>
    <property type="molecule type" value="Genomic_DNA"/>
</dbReference>
<name>A0A1X7DYZ8_9PROT</name>
<dbReference type="RefSeq" id="WP_143266325.1">
    <property type="nucleotide sequence ID" value="NZ_FXAK01000001.1"/>
</dbReference>
<proteinExistence type="predicted"/>
<gene>
    <name evidence="1" type="ORF">SAMN02982917_1201</name>
</gene>
<evidence type="ECO:0000313" key="2">
    <source>
        <dbReference type="Proteomes" id="UP000192936"/>
    </source>
</evidence>